<comment type="caution">
    <text evidence="2">The sequence shown here is derived from an EMBL/GenBank/DDBJ whole genome shotgun (WGS) entry which is preliminary data.</text>
</comment>
<protein>
    <recommendedName>
        <fullName evidence="8">Dehydrogenase/reductase SDR family member 12</fullName>
    </recommendedName>
</protein>
<dbReference type="Pfam" id="PF00106">
    <property type="entry name" value="adh_short"/>
    <property type="match status" value="1"/>
</dbReference>
<reference evidence="5 6" key="1">
    <citation type="submission" date="2019-07" db="EMBL/GenBank/DDBJ databases">
        <title>Genomes of Cafeteria roenbergensis.</title>
        <authorList>
            <person name="Fischer M.G."/>
            <person name="Hackl T."/>
            <person name="Roman M."/>
        </authorList>
    </citation>
    <scope>NUCLEOTIDE SEQUENCE [LARGE SCALE GENOMIC DNA]</scope>
    <source>
        <strain evidence="2 7">Cflag</strain>
        <strain evidence="4 5">E4-10P</strain>
        <strain evidence="3 6">RCC970-E3</strain>
    </source>
</reference>
<evidence type="ECO:0000313" key="6">
    <source>
        <dbReference type="Proteomes" id="UP000324907"/>
    </source>
</evidence>
<evidence type="ECO:0000313" key="7">
    <source>
        <dbReference type="Proteomes" id="UP000325113"/>
    </source>
</evidence>
<evidence type="ECO:0000313" key="5">
    <source>
        <dbReference type="Proteomes" id="UP000322899"/>
    </source>
</evidence>
<gene>
    <name evidence="4" type="ORF">FNF27_04640</name>
    <name evidence="3" type="ORF">FNF28_03844</name>
    <name evidence="2" type="ORF">FNF31_02944</name>
</gene>
<dbReference type="AlphaFoldDB" id="A0A5A8DH37"/>
<dbReference type="InterPro" id="IPR036291">
    <property type="entry name" value="NAD(P)-bd_dom_sf"/>
</dbReference>
<dbReference type="PRINTS" id="PR00081">
    <property type="entry name" value="GDHRDH"/>
</dbReference>
<evidence type="ECO:0000313" key="3">
    <source>
        <dbReference type="EMBL" id="KAA0164503.1"/>
    </source>
</evidence>
<dbReference type="PANTHER" id="PTHR44656:SF7">
    <property type="entry name" value="DEHYDROGENASE_REDUCTASE SDR FAMILY MEMBER 12"/>
    <property type="match status" value="1"/>
</dbReference>
<dbReference type="SUPFAM" id="SSF51735">
    <property type="entry name" value="NAD(P)-binding Rossmann-fold domains"/>
    <property type="match status" value="1"/>
</dbReference>
<dbReference type="EMBL" id="VLTL01000056">
    <property type="protein sequence ID" value="KAA0164503.1"/>
    <property type="molecule type" value="Genomic_DNA"/>
</dbReference>
<evidence type="ECO:0008006" key="8">
    <source>
        <dbReference type="Google" id="ProtNLM"/>
    </source>
</evidence>
<dbReference type="InterPro" id="IPR052992">
    <property type="entry name" value="SDR_member_12"/>
</dbReference>
<sequence>MGGYQSTLGPVVWLAYGRQAFGKHGFDAACRRFIPGDVESELAGKHYIVTGANSGLGFEASKALLSRGASVAMVCRSEERGKAALAKLAEATGKPESFLSLHIVDMEDKDSVRSFADSWLKSGRQVQALINNAGRIPGEERELAKDGSTESAFAIMANGTFLLTGLLRPAYVKGSRVVNVSSGGMYTCGLRADNFQLQKHYTPLLAYAHSKRAQVILSEQWAERLRKDGVVVSSMHPGWALTEGVRDQLDGFKAGGKLRSPAEGADTIVWLAAGTSSGDLEAVAGKFFLDREPAATHLSMAFTKEDEAARDALWEECIRVCEFDPDAAPGGSPKAGAAAAAGASSATSSDARA</sequence>
<dbReference type="Gene3D" id="3.40.50.720">
    <property type="entry name" value="NAD(P)-binding Rossmann-like Domain"/>
    <property type="match status" value="1"/>
</dbReference>
<proteinExistence type="predicted"/>
<name>A0A5A8DH37_CAFRO</name>
<evidence type="ECO:0000313" key="4">
    <source>
        <dbReference type="EMBL" id="KAA0173884.1"/>
    </source>
</evidence>
<dbReference type="PANTHER" id="PTHR44656">
    <property type="entry name" value="DEHYDROGENASE/REDUCTASE SDR FAMILY MEMBER 12"/>
    <property type="match status" value="1"/>
</dbReference>
<feature type="region of interest" description="Disordered" evidence="1">
    <location>
        <begin position="329"/>
        <end position="353"/>
    </location>
</feature>
<dbReference type="InterPro" id="IPR002347">
    <property type="entry name" value="SDR_fam"/>
</dbReference>
<dbReference type="OrthoDB" id="417891at2759"/>
<organism evidence="2 7">
    <name type="scientific">Cafeteria roenbergensis</name>
    <name type="common">Marine flagellate</name>
    <dbReference type="NCBI Taxonomy" id="33653"/>
    <lineage>
        <taxon>Eukaryota</taxon>
        <taxon>Sar</taxon>
        <taxon>Stramenopiles</taxon>
        <taxon>Bigyra</taxon>
        <taxon>Opalozoa</taxon>
        <taxon>Bicosoecida</taxon>
        <taxon>Cafeteriaceae</taxon>
        <taxon>Cafeteria</taxon>
    </lineage>
</organism>
<evidence type="ECO:0000256" key="1">
    <source>
        <dbReference type="SAM" id="MobiDB-lite"/>
    </source>
</evidence>
<dbReference type="EMBL" id="VLTO01000028">
    <property type="protein sequence ID" value="KAA0173884.1"/>
    <property type="molecule type" value="Genomic_DNA"/>
</dbReference>
<dbReference type="EMBL" id="VLTM01000023">
    <property type="protein sequence ID" value="KAA0163121.1"/>
    <property type="molecule type" value="Genomic_DNA"/>
</dbReference>
<evidence type="ECO:0000313" key="2">
    <source>
        <dbReference type="EMBL" id="KAA0163121.1"/>
    </source>
</evidence>
<dbReference type="Proteomes" id="UP000324907">
    <property type="component" value="Unassembled WGS sequence"/>
</dbReference>
<dbReference type="Proteomes" id="UP000322899">
    <property type="component" value="Unassembled WGS sequence"/>
</dbReference>
<dbReference type="Proteomes" id="UP000325113">
    <property type="component" value="Unassembled WGS sequence"/>
</dbReference>
<accession>A0A5A8DH37</accession>